<keyword evidence="4" id="KW-1185">Reference proteome</keyword>
<evidence type="ECO:0000313" key="3">
    <source>
        <dbReference type="EMBL" id="KAH7124246.1"/>
    </source>
</evidence>
<name>A0A9P9IKX4_9HYPO</name>
<protein>
    <submittedName>
        <fullName evidence="3">Uncharacterized protein</fullName>
    </submittedName>
</protein>
<comment type="caution">
    <text evidence="3">The sequence shown here is derived from an EMBL/GenBank/DDBJ whole genome shotgun (WGS) entry which is preliminary data.</text>
</comment>
<sequence>MKFCIVATLAALSSAHTQSNKTCRGCPPHSPAPDVVTRSPLPTPSCAEPALTVVPNNTATVSSGVAKPTGATPSGTPFAVVLLNGASGSMIVNAGGVLAVAAAVVGYML</sequence>
<gene>
    <name evidence="3" type="ORF">EDB81DRAFT_765645</name>
</gene>
<organism evidence="3 4">
    <name type="scientific">Dactylonectria macrodidyma</name>
    <dbReference type="NCBI Taxonomy" id="307937"/>
    <lineage>
        <taxon>Eukaryota</taxon>
        <taxon>Fungi</taxon>
        <taxon>Dikarya</taxon>
        <taxon>Ascomycota</taxon>
        <taxon>Pezizomycotina</taxon>
        <taxon>Sordariomycetes</taxon>
        <taxon>Hypocreomycetidae</taxon>
        <taxon>Hypocreales</taxon>
        <taxon>Nectriaceae</taxon>
        <taxon>Dactylonectria</taxon>
    </lineage>
</organism>
<feature type="region of interest" description="Disordered" evidence="1">
    <location>
        <begin position="18"/>
        <end position="41"/>
    </location>
</feature>
<proteinExistence type="predicted"/>
<feature type="signal peptide" evidence="2">
    <location>
        <begin position="1"/>
        <end position="19"/>
    </location>
</feature>
<evidence type="ECO:0000313" key="4">
    <source>
        <dbReference type="Proteomes" id="UP000738349"/>
    </source>
</evidence>
<keyword evidence="2" id="KW-0732">Signal</keyword>
<reference evidence="3" key="1">
    <citation type="journal article" date="2021" name="Nat. Commun.">
        <title>Genetic determinants of endophytism in the Arabidopsis root mycobiome.</title>
        <authorList>
            <person name="Mesny F."/>
            <person name="Miyauchi S."/>
            <person name="Thiergart T."/>
            <person name="Pickel B."/>
            <person name="Atanasova L."/>
            <person name="Karlsson M."/>
            <person name="Huettel B."/>
            <person name="Barry K.W."/>
            <person name="Haridas S."/>
            <person name="Chen C."/>
            <person name="Bauer D."/>
            <person name="Andreopoulos W."/>
            <person name="Pangilinan J."/>
            <person name="LaButti K."/>
            <person name="Riley R."/>
            <person name="Lipzen A."/>
            <person name="Clum A."/>
            <person name="Drula E."/>
            <person name="Henrissat B."/>
            <person name="Kohler A."/>
            <person name="Grigoriev I.V."/>
            <person name="Martin F.M."/>
            <person name="Hacquard S."/>
        </authorList>
    </citation>
    <scope>NUCLEOTIDE SEQUENCE</scope>
    <source>
        <strain evidence="3">MPI-CAGE-AT-0147</strain>
    </source>
</reference>
<dbReference type="AlphaFoldDB" id="A0A9P9IKX4"/>
<dbReference type="Proteomes" id="UP000738349">
    <property type="component" value="Unassembled WGS sequence"/>
</dbReference>
<accession>A0A9P9IKX4</accession>
<feature type="chain" id="PRO_5040268804" evidence="2">
    <location>
        <begin position="20"/>
        <end position="109"/>
    </location>
</feature>
<evidence type="ECO:0000256" key="2">
    <source>
        <dbReference type="SAM" id="SignalP"/>
    </source>
</evidence>
<evidence type="ECO:0000256" key="1">
    <source>
        <dbReference type="SAM" id="MobiDB-lite"/>
    </source>
</evidence>
<dbReference type="EMBL" id="JAGMUV010000022">
    <property type="protein sequence ID" value="KAH7124246.1"/>
    <property type="molecule type" value="Genomic_DNA"/>
</dbReference>
<dbReference type="OrthoDB" id="4870729at2759"/>